<dbReference type="EMBL" id="BJWG01000014">
    <property type="protein sequence ID" value="GEL96137.1"/>
    <property type="molecule type" value="Genomic_DNA"/>
</dbReference>
<keyword evidence="3" id="KW-1185">Reference proteome</keyword>
<dbReference type="Proteomes" id="UP000321720">
    <property type="component" value="Unassembled WGS sequence"/>
</dbReference>
<name>A0A511JDR9_9CELL</name>
<reference evidence="2 3" key="1">
    <citation type="submission" date="2019-07" db="EMBL/GenBank/DDBJ databases">
        <title>Whole genome shotgun sequence of Cellulomonas composti NBRC 100758.</title>
        <authorList>
            <person name="Hosoyama A."/>
            <person name="Uohara A."/>
            <person name="Ohji S."/>
            <person name="Ichikawa N."/>
        </authorList>
    </citation>
    <scope>NUCLEOTIDE SEQUENCE [LARGE SCALE GENOMIC DNA]</scope>
    <source>
        <strain evidence="2 3">NBRC 100758</strain>
    </source>
</reference>
<gene>
    <name evidence="2" type="ORF">CCO02nite_27950</name>
</gene>
<dbReference type="AlphaFoldDB" id="A0A511JDR9"/>
<sequence>MCSIGIADVGPPLLYDMARAAVSAHSAEWEVSPRRTGVDDLVPAGGGVSRETGGPRVLGVRAGRCAASSTSGADAEDGARAR</sequence>
<feature type="region of interest" description="Disordered" evidence="1">
    <location>
        <begin position="63"/>
        <end position="82"/>
    </location>
</feature>
<evidence type="ECO:0000313" key="3">
    <source>
        <dbReference type="Proteomes" id="UP000321720"/>
    </source>
</evidence>
<proteinExistence type="predicted"/>
<organism evidence="2 3">
    <name type="scientific">Cellulomonas composti</name>
    <dbReference type="NCBI Taxonomy" id="266130"/>
    <lineage>
        <taxon>Bacteria</taxon>
        <taxon>Bacillati</taxon>
        <taxon>Actinomycetota</taxon>
        <taxon>Actinomycetes</taxon>
        <taxon>Micrococcales</taxon>
        <taxon>Cellulomonadaceae</taxon>
        <taxon>Cellulomonas</taxon>
    </lineage>
</organism>
<accession>A0A511JDR9</accession>
<protein>
    <submittedName>
        <fullName evidence="2">Uncharacterized protein</fullName>
    </submittedName>
</protein>
<evidence type="ECO:0000256" key="1">
    <source>
        <dbReference type="SAM" id="MobiDB-lite"/>
    </source>
</evidence>
<comment type="caution">
    <text evidence="2">The sequence shown here is derived from an EMBL/GenBank/DDBJ whole genome shotgun (WGS) entry which is preliminary data.</text>
</comment>
<evidence type="ECO:0000313" key="2">
    <source>
        <dbReference type="EMBL" id="GEL96137.1"/>
    </source>
</evidence>